<organism evidence="5 6">
    <name type="scientific">Triticum turgidum subsp. durum</name>
    <name type="common">Durum wheat</name>
    <name type="synonym">Triticum durum</name>
    <dbReference type="NCBI Taxonomy" id="4567"/>
    <lineage>
        <taxon>Eukaryota</taxon>
        <taxon>Viridiplantae</taxon>
        <taxon>Streptophyta</taxon>
        <taxon>Embryophyta</taxon>
        <taxon>Tracheophyta</taxon>
        <taxon>Spermatophyta</taxon>
        <taxon>Magnoliopsida</taxon>
        <taxon>Liliopsida</taxon>
        <taxon>Poales</taxon>
        <taxon>Poaceae</taxon>
        <taxon>BOP clade</taxon>
        <taxon>Pooideae</taxon>
        <taxon>Triticodae</taxon>
        <taxon>Triticeae</taxon>
        <taxon>Triticinae</taxon>
        <taxon>Triticum</taxon>
    </lineage>
</organism>
<sequence length="131" mass="15012">MEESSTQWTTGIAEVQLPIECTNCEILKKPRQLKNCCKREDLRVKQNQMQTFHQVTVLIISIVGEIMLKNCEEAEHPELYKGQDSQANETGAKPTDGNNPGGPPAGRREAATDELLLERFRKREKFRVMRR</sequence>
<protein>
    <submittedName>
        <fullName evidence="5">Uncharacterized protein</fullName>
    </submittedName>
</protein>
<accession>A0A9R0YC35</accession>
<dbReference type="GO" id="GO:0005681">
    <property type="term" value="C:spliceosomal complex"/>
    <property type="evidence" value="ECO:0007669"/>
    <property type="project" value="TreeGrafter"/>
</dbReference>
<dbReference type="Gramene" id="TRITD6Av1G223510.1">
    <property type="protein sequence ID" value="TRITD6Av1G223510.1"/>
    <property type="gene ID" value="TRITD6Av1G223510"/>
</dbReference>
<evidence type="ECO:0000313" key="6">
    <source>
        <dbReference type="Proteomes" id="UP000324705"/>
    </source>
</evidence>
<dbReference type="AlphaFoldDB" id="A0A9R0YC35"/>
<gene>
    <name evidence="5" type="ORF">TRITD_6Av1G223510</name>
</gene>
<feature type="region of interest" description="Disordered" evidence="4">
    <location>
        <begin position="77"/>
        <end position="113"/>
    </location>
</feature>
<evidence type="ECO:0000313" key="5">
    <source>
        <dbReference type="EMBL" id="VAI51866.1"/>
    </source>
</evidence>
<keyword evidence="3" id="KW-0539">Nucleus</keyword>
<dbReference type="PANTHER" id="PTHR13486:SF2">
    <property type="entry name" value="SPLICING FACTOR C9ORF78"/>
    <property type="match status" value="1"/>
</dbReference>
<dbReference type="Proteomes" id="UP000324705">
    <property type="component" value="Chromosome 6A"/>
</dbReference>
<evidence type="ECO:0000256" key="2">
    <source>
        <dbReference type="ARBA" id="ARBA00007643"/>
    </source>
</evidence>
<name>A0A9R0YC35_TRITD</name>
<proteinExistence type="inferred from homology"/>
<keyword evidence="6" id="KW-1185">Reference proteome</keyword>
<evidence type="ECO:0000256" key="3">
    <source>
        <dbReference type="ARBA" id="ARBA00023242"/>
    </source>
</evidence>
<dbReference type="GO" id="GO:0000398">
    <property type="term" value="P:mRNA splicing, via spliceosome"/>
    <property type="evidence" value="ECO:0007669"/>
    <property type="project" value="TreeGrafter"/>
</dbReference>
<comment type="similarity">
    <text evidence="2">Belongs to the TLS1 family.</text>
</comment>
<evidence type="ECO:0000256" key="1">
    <source>
        <dbReference type="ARBA" id="ARBA00004123"/>
    </source>
</evidence>
<dbReference type="InterPro" id="IPR010756">
    <property type="entry name" value="Tls1-like"/>
</dbReference>
<dbReference type="EMBL" id="LT934121">
    <property type="protein sequence ID" value="VAI51866.1"/>
    <property type="molecule type" value="Genomic_DNA"/>
</dbReference>
<comment type="subcellular location">
    <subcellularLocation>
        <location evidence="1">Nucleus</location>
    </subcellularLocation>
</comment>
<evidence type="ECO:0000256" key="4">
    <source>
        <dbReference type="SAM" id="MobiDB-lite"/>
    </source>
</evidence>
<dbReference type="PANTHER" id="PTHR13486">
    <property type="entry name" value="TELOMERE LENGTH AND SILENCING PROTEIN 1 TLS1 FAMILY MEMBER"/>
    <property type="match status" value="1"/>
</dbReference>
<reference evidence="5 6" key="1">
    <citation type="submission" date="2017-09" db="EMBL/GenBank/DDBJ databases">
        <authorList>
            <consortium name="International Durum Wheat Genome Sequencing Consortium (IDWGSC)"/>
            <person name="Milanesi L."/>
        </authorList>
    </citation>
    <scope>NUCLEOTIDE SEQUENCE [LARGE SCALE GENOMIC DNA]</scope>
    <source>
        <strain evidence="6">cv. Svevo</strain>
    </source>
</reference>